<keyword evidence="2 12" id="KW-1003">Cell membrane</keyword>
<comment type="subcellular location">
    <subcellularLocation>
        <location evidence="12">Cell membrane</location>
        <topology evidence="12">Peripheral membrane protein</topology>
    </subcellularLocation>
</comment>
<dbReference type="RefSeq" id="WP_091198676.1">
    <property type="nucleotide sequence ID" value="NZ_FOKC01000004.1"/>
</dbReference>
<evidence type="ECO:0000256" key="9">
    <source>
        <dbReference type="ARBA" id="ARBA00023014"/>
    </source>
</evidence>
<evidence type="ECO:0000256" key="13">
    <source>
        <dbReference type="SAM" id="MobiDB-lite"/>
    </source>
</evidence>
<evidence type="ECO:0000313" key="18">
    <source>
        <dbReference type="Proteomes" id="UP000233565"/>
    </source>
</evidence>
<feature type="domain" description="4Fe-4S ferredoxin-type" evidence="14">
    <location>
        <begin position="109"/>
        <end position="138"/>
    </location>
</feature>
<comment type="function">
    <text evidence="12">NDH-1 shuttles electrons from NADH, via FMN and iron-sulfur (Fe-S) centers, to quinones in the respiratory chain. The immediate electron acceptor for the enzyme in this species is believed to be ubiquinone. Couples the redox reaction to proton translocation (for every two electrons transferred, four hydrogen ions are translocated across the cytoplasmic membrane), and thus conserves the redox energy in a proton gradient.</text>
</comment>
<keyword evidence="12" id="KW-0830">Ubiquinone</keyword>
<dbReference type="GO" id="GO:0005506">
    <property type="term" value="F:iron ion binding"/>
    <property type="evidence" value="ECO:0007669"/>
    <property type="project" value="UniProtKB-UniRule"/>
</dbReference>
<dbReference type="EMBL" id="PJBV01000011">
    <property type="protein sequence ID" value="PKH43821.1"/>
    <property type="molecule type" value="Genomic_DNA"/>
</dbReference>
<comment type="cofactor">
    <cofactor evidence="12">
        <name>[4Fe-4S] cluster</name>
        <dbReference type="ChEBI" id="CHEBI:49883"/>
    </cofactor>
    <text evidence="12">Binds 2 [4Fe-4S] clusters per subunit.</text>
</comment>
<dbReference type="PANTHER" id="PTHR10849:SF20">
    <property type="entry name" value="NADH DEHYDROGENASE [UBIQUINONE] IRON-SULFUR PROTEIN 8, MITOCHONDRIAL"/>
    <property type="match status" value="1"/>
</dbReference>
<evidence type="ECO:0000313" key="15">
    <source>
        <dbReference type="EMBL" id="PKH43821.1"/>
    </source>
</evidence>
<dbReference type="GO" id="GO:0048038">
    <property type="term" value="F:quinone binding"/>
    <property type="evidence" value="ECO:0007669"/>
    <property type="project" value="UniProtKB-KW"/>
</dbReference>
<keyword evidence="7 12" id="KW-1278">Translocase</keyword>
<dbReference type="GO" id="GO:0005886">
    <property type="term" value="C:plasma membrane"/>
    <property type="evidence" value="ECO:0007669"/>
    <property type="project" value="UniProtKB-SubCell"/>
</dbReference>
<dbReference type="InterPro" id="IPR010226">
    <property type="entry name" value="NADH_quinone_OxRdtase_chainI"/>
</dbReference>
<evidence type="ECO:0000256" key="8">
    <source>
        <dbReference type="ARBA" id="ARBA00023004"/>
    </source>
</evidence>
<accession>A0A1I0YWV2</accession>
<dbReference type="PROSITE" id="PS00198">
    <property type="entry name" value="4FE4S_FER_1"/>
    <property type="match status" value="1"/>
</dbReference>
<evidence type="ECO:0000256" key="5">
    <source>
        <dbReference type="ARBA" id="ARBA00022723"/>
    </source>
</evidence>
<evidence type="ECO:0000313" key="16">
    <source>
        <dbReference type="EMBL" id="SFB17869.1"/>
    </source>
</evidence>
<evidence type="ECO:0000256" key="11">
    <source>
        <dbReference type="ARBA" id="ARBA00023136"/>
    </source>
</evidence>
<name>A0A1I0YWV2_9ACTN</name>
<evidence type="ECO:0000256" key="2">
    <source>
        <dbReference type="ARBA" id="ARBA00022475"/>
    </source>
</evidence>
<feature type="region of interest" description="Disordered" evidence="13">
    <location>
        <begin position="165"/>
        <end position="186"/>
    </location>
</feature>
<feature type="binding site" evidence="12">
    <location>
        <position position="128"/>
    </location>
    <ligand>
        <name>[4Fe-4S] cluster</name>
        <dbReference type="ChEBI" id="CHEBI:49883"/>
        <label>1</label>
    </ligand>
</feature>
<evidence type="ECO:0000256" key="12">
    <source>
        <dbReference type="HAMAP-Rule" id="MF_01351"/>
    </source>
</evidence>
<evidence type="ECO:0000256" key="1">
    <source>
        <dbReference type="ARBA" id="ARBA00010277"/>
    </source>
</evidence>
<keyword evidence="5 12" id="KW-0479">Metal-binding</keyword>
<proteinExistence type="inferred from homology"/>
<feature type="binding site" evidence="12">
    <location>
        <position position="121"/>
    </location>
    <ligand>
        <name>[4Fe-4S] cluster</name>
        <dbReference type="ChEBI" id="CHEBI:49883"/>
        <label>2</label>
    </ligand>
</feature>
<dbReference type="EC" id="7.1.1.-" evidence="12"/>
<dbReference type="InterPro" id="IPR017900">
    <property type="entry name" value="4Fe4S_Fe_S_CS"/>
</dbReference>
<feature type="domain" description="4Fe-4S ferredoxin-type" evidence="14">
    <location>
        <begin position="59"/>
        <end position="89"/>
    </location>
</feature>
<dbReference type="GO" id="GO:0051539">
    <property type="term" value="F:4 iron, 4 sulfur cluster binding"/>
    <property type="evidence" value="ECO:0007669"/>
    <property type="project" value="UniProtKB-KW"/>
</dbReference>
<keyword evidence="11 12" id="KW-0472">Membrane</keyword>
<dbReference type="FunFam" id="3.30.70.3270:FF:000007">
    <property type="entry name" value="NADH-quinone oxidoreductase subunit I"/>
    <property type="match status" value="1"/>
</dbReference>
<dbReference type="PROSITE" id="PS51379">
    <property type="entry name" value="4FE4S_FER_2"/>
    <property type="match status" value="2"/>
</dbReference>
<dbReference type="SUPFAM" id="SSF54862">
    <property type="entry name" value="4Fe-4S ferredoxins"/>
    <property type="match status" value="1"/>
</dbReference>
<evidence type="ECO:0000313" key="17">
    <source>
        <dbReference type="Proteomes" id="UP000199113"/>
    </source>
</evidence>
<reference evidence="15 18" key="2">
    <citation type="submission" date="2017-12" db="EMBL/GenBank/DDBJ databases">
        <title>Pharmacopeia of the Arctic Ocean.</title>
        <authorList>
            <person name="Collins E."/>
            <person name="Ducluzeau A.-L."/>
        </authorList>
    </citation>
    <scope>NUCLEOTIDE SEQUENCE [LARGE SCALE GENOMIC DNA]</scope>
    <source>
        <strain evidence="15 18">DSM 23325</strain>
    </source>
</reference>
<feature type="binding site" evidence="12">
    <location>
        <position position="72"/>
    </location>
    <ligand>
        <name>[4Fe-4S] cluster</name>
        <dbReference type="ChEBI" id="CHEBI:49883"/>
        <label>1</label>
    </ligand>
</feature>
<dbReference type="InterPro" id="IPR017896">
    <property type="entry name" value="4Fe4S_Fe-S-bd"/>
</dbReference>
<dbReference type="Gene3D" id="3.30.70.3270">
    <property type="match status" value="1"/>
</dbReference>
<reference evidence="16" key="1">
    <citation type="submission" date="2016-10" db="EMBL/GenBank/DDBJ databases">
        <authorList>
            <person name="de Groot N.N."/>
        </authorList>
    </citation>
    <scope>NUCLEOTIDE SEQUENCE [LARGE SCALE GENOMIC DNA]</scope>
    <source>
        <strain evidence="16">CGMCC 1.10697</strain>
    </source>
</reference>
<feature type="binding site" evidence="12">
    <location>
        <position position="124"/>
    </location>
    <ligand>
        <name>[4Fe-4S] cluster</name>
        <dbReference type="ChEBI" id="CHEBI:49883"/>
        <label>2</label>
    </ligand>
</feature>
<keyword evidence="3 12" id="KW-0004">4Fe-4S</keyword>
<evidence type="ECO:0000256" key="7">
    <source>
        <dbReference type="ARBA" id="ARBA00022967"/>
    </source>
</evidence>
<evidence type="ECO:0000256" key="6">
    <source>
        <dbReference type="ARBA" id="ARBA00022737"/>
    </source>
</evidence>
<comment type="similarity">
    <text evidence="1 12">Belongs to the complex I 23 kDa subunit family.</text>
</comment>
<comment type="catalytic activity">
    <reaction evidence="12">
        <text>a quinone + NADH + 5 H(+)(in) = a quinol + NAD(+) + 4 H(+)(out)</text>
        <dbReference type="Rhea" id="RHEA:57888"/>
        <dbReference type="ChEBI" id="CHEBI:15378"/>
        <dbReference type="ChEBI" id="CHEBI:24646"/>
        <dbReference type="ChEBI" id="CHEBI:57540"/>
        <dbReference type="ChEBI" id="CHEBI:57945"/>
        <dbReference type="ChEBI" id="CHEBI:132124"/>
    </reaction>
</comment>
<dbReference type="Proteomes" id="UP000199113">
    <property type="component" value="Unassembled WGS sequence"/>
</dbReference>
<keyword evidence="8 12" id="KW-0408">Iron</keyword>
<dbReference type="Proteomes" id="UP000233565">
    <property type="component" value="Unassembled WGS sequence"/>
</dbReference>
<dbReference type="Pfam" id="PF12838">
    <property type="entry name" value="Fer4_7"/>
    <property type="match status" value="1"/>
</dbReference>
<dbReference type="AlphaFoldDB" id="A0A1I0YWV2"/>
<keyword evidence="6" id="KW-0677">Repeat</keyword>
<feature type="binding site" evidence="12">
    <location>
        <position position="118"/>
    </location>
    <ligand>
        <name>[4Fe-4S] cluster</name>
        <dbReference type="ChEBI" id="CHEBI:49883"/>
        <label>2</label>
    </ligand>
</feature>
<evidence type="ECO:0000256" key="3">
    <source>
        <dbReference type="ARBA" id="ARBA00022485"/>
    </source>
</evidence>
<gene>
    <name evidence="12" type="primary">nuoI</name>
    <name evidence="15" type="ORF">CXG46_05105</name>
    <name evidence="16" type="ORF">SAMN05192575_104313</name>
</gene>
<dbReference type="GO" id="GO:0050136">
    <property type="term" value="F:NADH dehydrogenase (quinone) (non-electrogenic) activity"/>
    <property type="evidence" value="ECO:0007669"/>
    <property type="project" value="UniProtKB-UniRule"/>
</dbReference>
<evidence type="ECO:0000259" key="14">
    <source>
        <dbReference type="PROSITE" id="PS51379"/>
    </source>
</evidence>
<keyword evidence="10 12" id="KW-0520">NAD</keyword>
<evidence type="ECO:0000256" key="10">
    <source>
        <dbReference type="ARBA" id="ARBA00023027"/>
    </source>
</evidence>
<keyword evidence="9 12" id="KW-0411">Iron-sulfur</keyword>
<evidence type="ECO:0000256" key="4">
    <source>
        <dbReference type="ARBA" id="ARBA00022719"/>
    </source>
</evidence>
<feature type="binding site" evidence="12">
    <location>
        <position position="69"/>
    </location>
    <ligand>
        <name>[4Fe-4S] cluster</name>
        <dbReference type="ChEBI" id="CHEBI:49883"/>
        <label>1</label>
    </ligand>
</feature>
<feature type="binding site" evidence="12">
    <location>
        <position position="75"/>
    </location>
    <ligand>
        <name>[4Fe-4S] cluster</name>
        <dbReference type="ChEBI" id="CHEBI:49883"/>
        <label>1</label>
    </ligand>
</feature>
<dbReference type="STRING" id="748909.SAMN05192575_104313"/>
<dbReference type="PANTHER" id="PTHR10849">
    <property type="entry name" value="NADH DEHYDROGENASE UBIQUINONE IRON-SULFUR PROTEIN 8, MITOCHONDRIAL"/>
    <property type="match status" value="1"/>
</dbReference>
<dbReference type="NCBIfam" id="TIGR01971">
    <property type="entry name" value="NuoI"/>
    <property type="match status" value="1"/>
</dbReference>
<protein>
    <recommendedName>
        <fullName evidence="12">NADH-quinone oxidoreductase subunit I</fullName>
        <ecNumber evidence="12">7.1.1.-</ecNumber>
    </recommendedName>
    <alternativeName>
        <fullName evidence="12">NADH dehydrogenase I subunit I</fullName>
    </alternativeName>
    <alternativeName>
        <fullName evidence="12">NDH-1 subunit I</fullName>
    </alternativeName>
</protein>
<sequence>MSESPQASGESSKGIKESLWDPVAGFGVTFRTMFKKVVTERYPEEKLPTAPRFHGRHQLNRWPDGLEKCIGCELCAWACPADAIYVEGASNADDPDGSGRFSPGERYGRVYQINYLRCILCGLCIEACPTRALTMTNEYELADNNRADLIYEKSDLLAPLLPGMEQPPHPMRLGDDEGDYYRGTNR</sequence>
<dbReference type="EMBL" id="FOKC01000004">
    <property type="protein sequence ID" value="SFB17869.1"/>
    <property type="molecule type" value="Genomic_DNA"/>
</dbReference>
<dbReference type="NCBIfam" id="NF004537">
    <property type="entry name" value="PRK05888.1-3"/>
    <property type="match status" value="1"/>
</dbReference>
<dbReference type="HAMAP" id="MF_01351">
    <property type="entry name" value="NDH1_NuoI"/>
    <property type="match status" value="1"/>
</dbReference>
<dbReference type="GO" id="GO:0009060">
    <property type="term" value="P:aerobic respiration"/>
    <property type="evidence" value="ECO:0007669"/>
    <property type="project" value="TreeGrafter"/>
</dbReference>
<comment type="subunit">
    <text evidence="12">NDH-1 is composed of 14 different subunits. Subunits NuoA, H, J, K, L, M, N constitute the membrane sector of the complex.</text>
</comment>
<keyword evidence="18" id="KW-1185">Reference proteome</keyword>
<feature type="binding site" evidence="12">
    <location>
        <position position="79"/>
    </location>
    <ligand>
        <name>[4Fe-4S] cluster</name>
        <dbReference type="ChEBI" id="CHEBI:49883"/>
        <label>2</label>
    </ligand>
</feature>
<organism evidence="16 17">
    <name type="scientific">Nocardioides alpinus</name>
    <dbReference type="NCBI Taxonomy" id="748909"/>
    <lineage>
        <taxon>Bacteria</taxon>
        <taxon>Bacillati</taxon>
        <taxon>Actinomycetota</taxon>
        <taxon>Actinomycetes</taxon>
        <taxon>Propionibacteriales</taxon>
        <taxon>Nocardioidaceae</taxon>
        <taxon>Nocardioides</taxon>
    </lineage>
</organism>
<keyword evidence="4 12" id="KW-0874">Quinone</keyword>
<dbReference type="OrthoDB" id="9808559at2"/>